<dbReference type="Proteomes" id="UP001165367">
    <property type="component" value="Unassembled WGS sequence"/>
</dbReference>
<keyword evidence="2" id="KW-1185">Reference proteome</keyword>
<protein>
    <submittedName>
        <fullName evidence="1">Nucleotidyl transferase AbiEii/AbiGii toxin family protein</fullName>
    </submittedName>
</protein>
<dbReference type="InterPro" id="IPR014942">
    <property type="entry name" value="AbiEii"/>
</dbReference>
<dbReference type="RefSeq" id="WP_237877309.1">
    <property type="nucleotide sequence ID" value="NZ_JAKLTR010000034.1"/>
</dbReference>
<dbReference type="EMBL" id="JAKLTR010000034">
    <property type="protein sequence ID" value="MCG2618127.1"/>
    <property type="molecule type" value="Genomic_DNA"/>
</dbReference>
<sequence>MGHRMSVDIDLFTDAEYGTVDLNNIDNWLRGKFAYVDTSNPGNMGMGLSYYVGHQKEDLLKLDLYYTDPFIRPALVKDEIRMADVADIIAMKLDIMGRGGRQKDFWDLHAAHDHFTIGEMLAFYVERYPYGYSRDEIVEGLNRFEVADDDPTPVCLQGKHWELIKYDFFQWVKRYALE</sequence>
<dbReference type="GO" id="GO:0016740">
    <property type="term" value="F:transferase activity"/>
    <property type="evidence" value="ECO:0007669"/>
    <property type="project" value="UniProtKB-KW"/>
</dbReference>
<evidence type="ECO:0000313" key="2">
    <source>
        <dbReference type="Proteomes" id="UP001165367"/>
    </source>
</evidence>
<gene>
    <name evidence="1" type="ORF">LZZ85_27740</name>
</gene>
<reference evidence="1" key="1">
    <citation type="submission" date="2022-01" db="EMBL/GenBank/DDBJ databases">
        <authorList>
            <person name="Jo J.-H."/>
            <person name="Im W.-T."/>
        </authorList>
    </citation>
    <scope>NUCLEOTIDE SEQUENCE</scope>
    <source>
        <strain evidence="1">NA20</strain>
    </source>
</reference>
<organism evidence="1 2">
    <name type="scientific">Terrimonas ginsenosidimutans</name>
    <dbReference type="NCBI Taxonomy" id="2908004"/>
    <lineage>
        <taxon>Bacteria</taxon>
        <taxon>Pseudomonadati</taxon>
        <taxon>Bacteroidota</taxon>
        <taxon>Chitinophagia</taxon>
        <taxon>Chitinophagales</taxon>
        <taxon>Chitinophagaceae</taxon>
        <taxon>Terrimonas</taxon>
    </lineage>
</organism>
<name>A0ABS9L0G6_9BACT</name>
<accession>A0ABS9L0G6</accession>
<comment type="caution">
    <text evidence="1">The sequence shown here is derived from an EMBL/GenBank/DDBJ whole genome shotgun (WGS) entry which is preliminary data.</text>
</comment>
<evidence type="ECO:0000313" key="1">
    <source>
        <dbReference type="EMBL" id="MCG2618127.1"/>
    </source>
</evidence>
<dbReference type="Pfam" id="PF08843">
    <property type="entry name" value="AbiEii"/>
    <property type="match status" value="1"/>
</dbReference>
<keyword evidence="1" id="KW-0808">Transferase</keyword>
<proteinExistence type="predicted"/>